<dbReference type="InterPro" id="IPR029510">
    <property type="entry name" value="Ald_DH_CS_GLU"/>
</dbReference>
<dbReference type="InterPro" id="IPR015590">
    <property type="entry name" value="Aldehyde_DH_dom"/>
</dbReference>
<dbReference type="Gene3D" id="3.40.309.10">
    <property type="entry name" value="Aldehyde Dehydrogenase, Chain A, domain 2"/>
    <property type="match status" value="1"/>
</dbReference>
<evidence type="ECO:0000256" key="4">
    <source>
        <dbReference type="PROSITE-ProRule" id="PRU10007"/>
    </source>
</evidence>
<comment type="similarity">
    <text evidence="1 5">Belongs to the aldehyde dehydrogenase family.</text>
</comment>
<sequence length="807" mass="90787">MNVRRRSLKMNLFVLLVIFQSIIISIDSRSLDTVNFPESPSEYVDKKEEKRVELKETLPPPEPCKFGLTFCGEDESKYLPQEFIESSRREKLPNFGRSRNIKNKWKYIIQIAQIVNSSSYTEVLICEKPGKTCINDIDSPDGEGSTVCRQAYRRQRLLAMDENGEPSVDSFPLPSGCICHHMQNDPNLRRAYIFNNKTEEKVQNVDTSNHSDINLRFTQVNAPIDLICSTDEESQISLTNGRIRRNNGIIIIFPDEPVTSIVDMSSFKRNDDLSERSNVNLVELFQRKEMIRKVEPCPNGDSFCQLLASYPKNFINAAVNHSSADIVAQRVGTFENGEVPLCVSVTEIIHPQKGRNIHGEWRHIVNTDIYMQGWRVQVVSKGNNKVRQISYVLHVSSTLIEKDDKTTGKIWAQIPDSNADIVDRSVVAAKSASRNWAKLSYEKRAAYLIKAADLLESRLDEFAILESQDQGKPVSLAKKSSTVQPEFHAINYSTRSPVGVAALISPWNLPLYLLTFKIAPALMAGNTVVCKPSEITSVTAWKLCHIFDEIGLPRGVVNLICGLGGKTGEALIKHPTINAISFTGKLSLELGGKNPGIIFEDADIDKAINTFIRACFMNQGEVCLCIERLFVQESIFEEFKDKFVAKTKKLKVGDPNDPDVFMGPLISSEHQEKVRYYVDLAVKEGANIECGEPANHMGFLDSKFTDGRKYLDPLFALLHFQHRKRFIQRANDVEYGLCAVVFTNDIHLAHKTAAALEVGTVWVNSWLIRDLTMPFGGMKQSGMGREGLLHSIETFTEEKTTCIQLSH</sequence>
<feature type="domain" description="Spaetzle" evidence="7">
    <location>
        <begin position="340"/>
        <end position="392"/>
    </location>
</feature>
<dbReference type="InterPro" id="IPR016161">
    <property type="entry name" value="Ald_DH/histidinol_DH"/>
</dbReference>
<reference evidence="8" key="1">
    <citation type="submission" date="2021-02" db="EMBL/GenBank/DDBJ databases">
        <authorList>
            <person name="Bekaert M."/>
        </authorList>
    </citation>
    <scope>NUCLEOTIDE SEQUENCE</scope>
    <source>
        <strain evidence="8">IoA-00</strain>
    </source>
</reference>
<organism evidence="8 9">
    <name type="scientific">Lepeophtheirus salmonis</name>
    <name type="common">Salmon louse</name>
    <name type="synonym">Caligus salmonis</name>
    <dbReference type="NCBI Taxonomy" id="72036"/>
    <lineage>
        <taxon>Eukaryota</taxon>
        <taxon>Metazoa</taxon>
        <taxon>Ecdysozoa</taxon>
        <taxon>Arthropoda</taxon>
        <taxon>Crustacea</taxon>
        <taxon>Multicrustacea</taxon>
        <taxon>Hexanauplia</taxon>
        <taxon>Copepoda</taxon>
        <taxon>Siphonostomatoida</taxon>
        <taxon>Caligidae</taxon>
        <taxon>Lepeophtheirus</taxon>
    </lineage>
</organism>
<dbReference type="Gene3D" id="3.40.605.10">
    <property type="entry name" value="Aldehyde Dehydrogenase, Chain A, domain 1"/>
    <property type="match status" value="3"/>
</dbReference>
<dbReference type="GO" id="GO:0047102">
    <property type="term" value="F:aminomuconate-semialdehyde dehydrogenase activity"/>
    <property type="evidence" value="ECO:0007669"/>
    <property type="project" value="UniProtKB-EC"/>
</dbReference>
<proteinExistence type="inferred from homology"/>
<feature type="active site" evidence="4">
    <location>
        <position position="589"/>
    </location>
</feature>
<accession>A0A7R8D1C4</accession>
<protein>
    <submittedName>
        <fullName evidence="8">ALDH8A1</fullName>
        <ecNumber evidence="8">1.2.1.32</ecNumber>
    </submittedName>
</protein>
<keyword evidence="3" id="KW-0520">NAD</keyword>
<name>A0A7R8D1C4_LEPSM</name>
<dbReference type="EC" id="1.2.1.32" evidence="8"/>
<dbReference type="InterPro" id="IPR032104">
    <property type="entry name" value="Spaetzle"/>
</dbReference>
<dbReference type="InterPro" id="IPR016163">
    <property type="entry name" value="Ald_DH_C"/>
</dbReference>
<dbReference type="SUPFAM" id="SSF57501">
    <property type="entry name" value="Cystine-knot cytokines"/>
    <property type="match status" value="2"/>
</dbReference>
<dbReference type="OrthoDB" id="310895at2759"/>
<dbReference type="InterPro" id="IPR016162">
    <property type="entry name" value="Ald_DH_N"/>
</dbReference>
<dbReference type="AlphaFoldDB" id="A0A7R8D1C4"/>
<evidence type="ECO:0000256" key="3">
    <source>
        <dbReference type="ARBA" id="ARBA00023027"/>
    </source>
</evidence>
<evidence type="ECO:0000256" key="5">
    <source>
        <dbReference type="RuleBase" id="RU003345"/>
    </source>
</evidence>
<dbReference type="PANTHER" id="PTHR43720">
    <property type="entry name" value="2-AMINOMUCONIC SEMIALDEHYDE DEHYDROGENASE"/>
    <property type="match status" value="1"/>
</dbReference>
<dbReference type="InterPro" id="IPR029034">
    <property type="entry name" value="Cystine-knot_cytokine"/>
</dbReference>
<dbReference type="Pfam" id="PF00171">
    <property type="entry name" value="Aldedh"/>
    <property type="match status" value="2"/>
</dbReference>
<evidence type="ECO:0000256" key="1">
    <source>
        <dbReference type="ARBA" id="ARBA00009986"/>
    </source>
</evidence>
<dbReference type="InterPro" id="IPR016160">
    <property type="entry name" value="Ald_DH_CS_CYS"/>
</dbReference>
<dbReference type="Pfam" id="PF16077">
    <property type="entry name" value="Spaetzle"/>
    <property type="match status" value="2"/>
</dbReference>
<dbReference type="PROSITE" id="PS00687">
    <property type="entry name" value="ALDEHYDE_DEHYDR_GLU"/>
    <property type="match status" value="1"/>
</dbReference>
<evidence type="ECO:0000259" key="7">
    <source>
        <dbReference type="Pfam" id="PF16077"/>
    </source>
</evidence>
<dbReference type="PANTHER" id="PTHR43720:SF2">
    <property type="entry name" value="2-AMINOMUCONIC SEMIALDEHYDE DEHYDROGENASE"/>
    <property type="match status" value="1"/>
</dbReference>
<dbReference type="Proteomes" id="UP000675881">
    <property type="component" value="Chromosome 5"/>
</dbReference>
<keyword evidence="9" id="KW-1185">Reference proteome</keyword>
<dbReference type="EMBL" id="HG994584">
    <property type="protein sequence ID" value="CAF2949068.1"/>
    <property type="molecule type" value="Genomic_DNA"/>
</dbReference>
<keyword evidence="2 5" id="KW-0560">Oxidoreductase</keyword>
<evidence type="ECO:0000313" key="9">
    <source>
        <dbReference type="Proteomes" id="UP000675881"/>
    </source>
</evidence>
<feature type="domain" description="Aldehyde dehydrogenase" evidence="6">
    <location>
        <begin position="488"/>
        <end position="800"/>
    </location>
</feature>
<evidence type="ECO:0000313" key="8">
    <source>
        <dbReference type="EMBL" id="CAF2949068.1"/>
    </source>
</evidence>
<feature type="domain" description="Spaetzle" evidence="7">
    <location>
        <begin position="97"/>
        <end position="180"/>
    </location>
</feature>
<dbReference type="Gene3D" id="2.10.90.10">
    <property type="entry name" value="Cystine-knot cytokines"/>
    <property type="match status" value="2"/>
</dbReference>
<gene>
    <name evidence="8" type="ORF">LSAA_9522</name>
</gene>
<dbReference type="SUPFAM" id="SSF53720">
    <property type="entry name" value="ALDH-like"/>
    <property type="match status" value="1"/>
</dbReference>
<feature type="domain" description="Aldehyde dehydrogenase" evidence="6">
    <location>
        <begin position="398"/>
        <end position="479"/>
    </location>
</feature>
<evidence type="ECO:0000256" key="2">
    <source>
        <dbReference type="ARBA" id="ARBA00023002"/>
    </source>
</evidence>
<dbReference type="PROSITE" id="PS00070">
    <property type="entry name" value="ALDEHYDE_DEHYDR_CYS"/>
    <property type="match status" value="1"/>
</dbReference>
<evidence type="ECO:0000259" key="6">
    <source>
        <dbReference type="Pfam" id="PF00171"/>
    </source>
</evidence>